<dbReference type="GO" id="GO:0036158">
    <property type="term" value="P:outer dynein arm assembly"/>
    <property type="evidence" value="ECO:0007669"/>
    <property type="project" value="TreeGrafter"/>
</dbReference>
<dbReference type="PANTHER" id="PTHR15454">
    <property type="entry name" value="NISCHARIN RELATED"/>
    <property type="match status" value="1"/>
</dbReference>
<dbReference type="Pfam" id="PF12799">
    <property type="entry name" value="LRR_4"/>
    <property type="match status" value="1"/>
</dbReference>
<gene>
    <name evidence="12" type="ORF">DGUA_6G014329</name>
</gene>
<keyword evidence="9" id="KW-0966">Cell projection</keyword>
<dbReference type="STRING" id="7266.A0A3B0KBM4"/>
<dbReference type="InterPro" id="IPR032675">
    <property type="entry name" value="LRR_dom_sf"/>
</dbReference>
<dbReference type="AlphaFoldDB" id="A0A3B0KBM4"/>
<keyword evidence="13" id="KW-1185">Reference proteome</keyword>
<dbReference type="EMBL" id="OUUW01000006">
    <property type="protein sequence ID" value="SPP82451.1"/>
    <property type="molecule type" value="Genomic_DNA"/>
</dbReference>
<dbReference type="OrthoDB" id="266138at2759"/>
<keyword evidence="2" id="KW-0963">Cytoplasm</keyword>
<evidence type="ECO:0000256" key="11">
    <source>
        <dbReference type="ARBA" id="ARBA00049760"/>
    </source>
</evidence>
<dbReference type="InterPro" id="IPR025875">
    <property type="entry name" value="Leu-rich_rpt_4"/>
</dbReference>
<evidence type="ECO:0000256" key="10">
    <source>
        <dbReference type="ARBA" id="ARBA00049659"/>
    </source>
</evidence>
<sequence length="182" mass="20474">MAKATTIKDALTRWEEKNSQEAISATQIGLQFQYPPIEKMDPTLSTLVACNRLSLSSNMIEKISGISGMKNLRVLSLARNNLKTLSGIEPLGETLEELWVSYNIIEKIKPLESMKALQVFYISHNLIKDWVEFMRIAVPPNLTDITFNGNILSENMEPAAFTAEAVRRLPNLKKLDGEPVIR</sequence>
<keyword evidence="8" id="KW-0206">Cytoskeleton</keyword>
<protein>
    <recommendedName>
        <fullName evidence="11">Dynein axonemal light chain 1</fullName>
    </recommendedName>
</protein>
<comment type="similarity">
    <text evidence="10">Belongs to the dynein light chain LC1-type family.</text>
</comment>
<evidence type="ECO:0000313" key="12">
    <source>
        <dbReference type="EMBL" id="SPP82451.1"/>
    </source>
</evidence>
<evidence type="ECO:0000256" key="1">
    <source>
        <dbReference type="ARBA" id="ARBA00004430"/>
    </source>
</evidence>
<evidence type="ECO:0000256" key="2">
    <source>
        <dbReference type="ARBA" id="ARBA00022490"/>
    </source>
</evidence>
<dbReference type="InterPro" id="IPR001611">
    <property type="entry name" value="Leu-rich_rpt"/>
</dbReference>
<keyword evidence="5" id="KW-0677">Repeat</keyword>
<evidence type="ECO:0000256" key="8">
    <source>
        <dbReference type="ARBA" id="ARBA00023212"/>
    </source>
</evidence>
<dbReference type="PROSITE" id="PS51450">
    <property type="entry name" value="LRR"/>
    <property type="match status" value="2"/>
</dbReference>
<name>A0A3B0KBM4_DROGU</name>
<dbReference type="GO" id="GO:0005874">
    <property type="term" value="C:microtubule"/>
    <property type="evidence" value="ECO:0007669"/>
    <property type="project" value="UniProtKB-KW"/>
</dbReference>
<dbReference type="FunFam" id="3.80.10.10:FF:000049">
    <property type="entry name" value="Dynein light chain 1"/>
    <property type="match status" value="1"/>
</dbReference>
<dbReference type="PANTHER" id="PTHR15454:SF73">
    <property type="entry name" value="DYNEIN AXONEMAL LIGHT CHAIN 1"/>
    <property type="match status" value="1"/>
</dbReference>
<comment type="subcellular location">
    <subcellularLocation>
        <location evidence="1">Cytoplasm</location>
        <location evidence="1">Cytoskeleton</location>
        <location evidence="1">Cilium axoneme</location>
    </subcellularLocation>
</comment>
<dbReference type="Gene3D" id="3.80.10.10">
    <property type="entry name" value="Ribonuclease Inhibitor"/>
    <property type="match status" value="1"/>
</dbReference>
<organism evidence="12 13">
    <name type="scientific">Drosophila guanche</name>
    <name type="common">Fruit fly</name>
    <dbReference type="NCBI Taxonomy" id="7266"/>
    <lineage>
        <taxon>Eukaryota</taxon>
        <taxon>Metazoa</taxon>
        <taxon>Ecdysozoa</taxon>
        <taxon>Arthropoda</taxon>
        <taxon>Hexapoda</taxon>
        <taxon>Insecta</taxon>
        <taxon>Pterygota</taxon>
        <taxon>Neoptera</taxon>
        <taxon>Endopterygota</taxon>
        <taxon>Diptera</taxon>
        <taxon>Brachycera</taxon>
        <taxon>Muscomorpha</taxon>
        <taxon>Ephydroidea</taxon>
        <taxon>Drosophilidae</taxon>
        <taxon>Drosophila</taxon>
        <taxon>Sophophora</taxon>
    </lineage>
</organism>
<keyword evidence="4" id="KW-0493">Microtubule</keyword>
<dbReference type="SMART" id="SM00365">
    <property type="entry name" value="LRR_SD22"/>
    <property type="match status" value="3"/>
</dbReference>
<evidence type="ECO:0000256" key="3">
    <source>
        <dbReference type="ARBA" id="ARBA00022614"/>
    </source>
</evidence>
<evidence type="ECO:0000256" key="5">
    <source>
        <dbReference type="ARBA" id="ARBA00022737"/>
    </source>
</evidence>
<evidence type="ECO:0000256" key="9">
    <source>
        <dbReference type="ARBA" id="ARBA00023273"/>
    </source>
</evidence>
<dbReference type="OMA" id="RWEDRTK"/>
<dbReference type="GO" id="GO:0045504">
    <property type="term" value="F:dynein heavy chain binding"/>
    <property type="evidence" value="ECO:0007669"/>
    <property type="project" value="TreeGrafter"/>
</dbReference>
<evidence type="ECO:0000256" key="7">
    <source>
        <dbReference type="ARBA" id="ARBA00023175"/>
    </source>
</evidence>
<dbReference type="SUPFAM" id="SSF52058">
    <property type="entry name" value="L domain-like"/>
    <property type="match status" value="1"/>
</dbReference>
<keyword evidence="7" id="KW-0505">Motor protein</keyword>
<evidence type="ECO:0000256" key="6">
    <source>
        <dbReference type="ARBA" id="ARBA00023017"/>
    </source>
</evidence>
<reference evidence="13" key="1">
    <citation type="submission" date="2018-01" db="EMBL/GenBank/DDBJ databases">
        <authorList>
            <person name="Alioto T."/>
            <person name="Alioto T."/>
        </authorList>
    </citation>
    <scope>NUCLEOTIDE SEQUENCE [LARGE SCALE GENOMIC DNA]</scope>
</reference>
<evidence type="ECO:0000313" key="13">
    <source>
        <dbReference type="Proteomes" id="UP000268350"/>
    </source>
</evidence>
<keyword evidence="3" id="KW-0433">Leucine-rich repeat</keyword>
<proteinExistence type="inferred from homology"/>
<dbReference type="GO" id="GO:0005930">
    <property type="term" value="C:axoneme"/>
    <property type="evidence" value="ECO:0007669"/>
    <property type="project" value="UniProtKB-SubCell"/>
</dbReference>
<dbReference type="GO" id="GO:0043014">
    <property type="term" value="F:alpha-tubulin binding"/>
    <property type="evidence" value="ECO:0007669"/>
    <property type="project" value="TreeGrafter"/>
</dbReference>
<evidence type="ECO:0000256" key="4">
    <source>
        <dbReference type="ARBA" id="ARBA00022701"/>
    </source>
</evidence>
<keyword evidence="6" id="KW-0243">Dynein</keyword>
<dbReference type="GO" id="GO:0030286">
    <property type="term" value="C:dynein complex"/>
    <property type="evidence" value="ECO:0007669"/>
    <property type="project" value="UniProtKB-KW"/>
</dbReference>
<dbReference type="Proteomes" id="UP000268350">
    <property type="component" value="Unassembled WGS sequence"/>
</dbReference>
<accession>A0A3B0KBM4</accession>